<keyword evidence="3" id="KW-1185">Reference proteome</keyword>
<accession>H8FNT8</accession>
<feature type="region of interest" description="Disordered" evidence="1">
    <location>
        <begin position="1"/>
        <end position="21"/>
    </location>
</feature>
<gene>
    <name evidence="2" type="ORF">PHAMO_170085</name>
</gene>
<evidence type="ECO:0000256" key="1">
    <source>
        <dbReference type="SAM" id="MobiDB-lite"/>
    </source>
</evidence>
<comment type="caution">
    <text evidence="2">The sequence shown here is derived from an EMBL/GenBank/DDBJ whole genome shotgun (WGS) entry which is preliminary data.</text>
</comment>
<dbReference type="AlphaFoldDB" id="H8FNT8"/>
<sequence>MSIDSPLSFFSSSSGDRGKVNEPMKAIGVTFEATRFKGSLAHGVRIAYSFSHHDEFSR</sequence>
<evidence type="ECO:0000313" key="3">
    <source>
        <dbReference type="Proteomes" id="UP000004169"/>
    </source>
</evidence>
<protein>
    <submittedName>
        <fullName evidence="2">Uncharacterized protein</fullName>
    </submittedName>
</protein>
<evidence type="ECO:0000313" key="2">
    <source>
        <dbReference type="EMBL" id="CCG40026.1"/>
    </source>
</evidence>
<dbReference type="EMBL" id="CAHP01000009">
    <property type="protein sequence ID" value="CCG40026.1"/>
    <property type="molecule type" value="Genomic_DNA"/>
</dbReference>
<reference evidence="2 3" key="1">
    <citation type="journal article" date="2012" name="J. Bacteriol.">
        <title>Draft Genome Sequence of the Purple Photosynthetic Bacterium Phaeospirillum molischianum DSM120, a Particularly Versatile Bacterium.</title>
        <authorList>
            <person name="Duquesne K."/>
            <person name="Prima V."/>
            <person name="Ji B."/>
            <person name="Rouy Z."/>
            <person name="Medigue C."/>
            <person name="Talla E."/>
            <person name="Sturgis J.N."/>
        </authorList>
    </citation>
    <scope>NUCLEOTIDE SEQUENCE [LARGE SCALE GENOMIC DNA]</scope>
    <source>
        <strain evidence="3">DSM120</strain>
    </source>
</reference>
<name>H8FNT8_MAGML</name>
<proteinExistence type="predicted"/>
<organism evidence="2 3">
    <name type="scientific">Magnetospirillum molischianum DSM 120</name>
    <dbReference type="NCBI Taxonomy" id="1150626"/>
    <lineage>
        <taxon>Bacteria</taxon>
        <taxon>Pseudomonadati</taxon>
        <taxon>Pseudomonadota</taxon>
        <taxon>Alphaproteobacteria</taxon>
        <taxon>Rhodospirillales</taxon>
        <taxon>Rhodospirillaceae</taxon>
        <taxon>Magnetospirillum</taxon>
    </lineage>
</organism>
<dbReference type="STRING" id="1150626.PHAMO_170085"/>
<dbReference type="Proteomes" id="UP000004169">
    <property type="component" value="Unassembled WGS sequence"/>
</dbReference>